<evidence type="ECO:0000256" key="6">
    <source>
        <dbReference type="ARBA" id="ARBA00023034"/>
    </source>
</evidence>
<sequence length="677" mass="76766">MTELDLPKSPTTSKMFPSQLASDEIQLCFNKAHFAQNDFNVERFMNLARRRASLEEIHKDLRIYLKSIQNSMIELINDDYADFVHLSSNLVALKESISKIEADLESIWEEFQTTTKPFVEIAEHVELKSKELSRNRSEQTRIRDEITFLRAIESMAHSLARVPSPINMIWLEQFCSSVVDVTTFKGELTNDSKEKTAFNKVIARSHAVLADQAICSLKGDCQLLPMILSVLNICECTDQLVAKIVSVVLAPKVIAVKGKPLEMLNNALKVTKEIRFEWSAKLGEAWNGHVESFLDQTLLTFLITYLDEHLATVLCPTVVSDARHFHSCFTSVGDFITSWPTATKQMILLKQLKGKFQMPLYFKITTNAFSKSVNEAIDPANFKLLSAEEKEAFQEEGEINCNASAIILDAIKSIWADDIFLLSLTDKFWEFTLRVFSKHQAWARAMIETISTIKESDYNRQPKWMMLLLIRQDLSQMDQSVFNVALEMIWPKLKELGVDPGPFGQCLSKESQAIKTNCDQINTMVETVIIDLLKKEIDGVSDIPRQYRWTKKAAPTKHSHYVDSCRKIVEDLGAATNNEPEFSSSFNSILSNACEYFVEKANQVMQTVAVTGSSISRYKRREGSHSQPEGDSDESKIRSQIVFDAEELNALALEKDAQVSKMDELIESLRTPTKESS</sequence>
<dbReference type="PANTHER" id="PTHR12961:SF0">
    <property type="entry name" value="CONSERVED OLIGOMERIC GOLGI COMPLEX SUBUNIT 2"/>
    <property type="match status" value="1"/>
</dbReference>
<keyword evidence="7" id="KW-0472">Membrane</keyword>
<keyword evidence="5" id="KW-0653">Protein transport</keyword>
<dbReference type="InterPro" id="IPR024602">
    <property type="entry name" value="COG_su2_N"/>
</dbReference>
<keyword evidence="4" id="KW-0813">Transport</keyword>
<keyword evidence="6" id="KW-0333">Golgi apparatus</keyword>
<evidence type="ECO:0000259" key="11">
    <source>
        <dbReference type="Pfam" id="PF12022"/>
    </source>
</evidence>
<organism evidence="12 13">
    <name type="scientific">Mesorhabditis belari</name>
    <dbReference type="NCBI Taxonomy" id="2138241"/>
    <lineage>
        <taxon>Eukaryota</taxon>
        <taxon>Metazoa</taxon>
        <taxon>Ecdysozoa</taxon>
        <taxon>Nematoda</taxon>
        <taxon>Chromadorea</taxon>
        <taxon>Rhabditida</taxon>
        <taxon>Rhabditina</taxon>
        <taxon>Rhabditomorpha</taxon>
        <taxon>Rhabditoidea</taxon>
        <taxon>Rhabditidae</taxon>
        <taxon>Mesorhabditinae</taxon>
        <taxon>Mesorhabditis</taxon>
    </lineage>
</organism>
<evidence type="ECO:0000259" key="10">
    <source>
        <dbReference type="Pfam" id="PF06148"/>
    </source>
</evidence>
<dbReference type="InterPro" id="IPR024603">
    <property type="entry name" value="COG_complex_COG2_C"/>
</dbReference>
<evidence type="ECO:0000313" key="12">
    <source>
        <dbReference type="Proteomes" id="UP000887575"/>
    </source>
</evidence>
<dbReference type="GO" id="GO:0000139">
    <property type="term" value="C:Golgi membrane"/>
    <property type="evidence" value="ECO:0007669"/>
    <property type="project" value="UniProtKB-SubCell"/>
</dbReference>
<dbReference type="Pfam" id="PF12022">
    <property type="entry name" value="COG2_C"/>
    <property type="match status" value="1"/>
</dbReference>
<dbReference type="GO" id="GO:0006891">
    <property type="term" value="P:intra-Golgi vesicle-mediated transport"/>
    <property type="evidence" value="ECO:0007669"/>
    <property type="project" value="TreeGrafter"/>
</dbReference>
<name>A0AAF3FE38_9BILA</name>
<evidence type="ECO:0000256" key="8">
    <source>
        <dbReference type="ARBA" id="ARBA00031344"/>
    </source>
</evidence>
<evidence type="ECO:0000256" key="9">
    <source>
        <dbReference type="SAM" id="MobiDB-lite"/>
    </source>
</evidence>
<dbReference type="GO" id="GO:0015031">
    <property type="term" value="P:protein transport"/>
    <property type="evidence" value="ECO:0007669"/>
    <property type="project" value="UniProtKB-KW"/>
</dbReference>
<dbReference type="PANTHER" id="PTHR12961">
    <property type="entry name" value="CONSERVED OLIGOMERIC GOLGI COMPLEX COMPONENT 2"/>
    <property type="match status" value="1"/>
</dbReference>
<dbReference type="AlphaFoldDB" id="A0AAF3FE38"/>
<feature type="region of interest" description="Disordered" evidence="9">
    <location>
        <begin position="617"/>
        <end position="639"/>
    </location>
</feature>
<comment type="subcellular location">
    <subcellularLocation>
        <location evidence="1">Golgi apparatus membrane</location>
        <topology evidence="1">Peripheral membrane protein</topology>
    </subcellularLocation>
</comment>
<dbReference type="WBParaSite" id="MBELARI_LOCUS4266">
    <property type="protein sequence ID" value="MBELARI_LOCUS4266"/>
    <property type="gene ID" value="MBELARI_LOCUS4266"/>
</dbReference>
<accession>A0AAF3FE38</accession>
<dbReference type="GO" id="GO:0007030">
    <property type="term" value="P:Golgi organization"/>
    <property type="evidence" value="ECO:0007669"/>
    <property type="project" value="InterPro"/>
</dbReference>
<evidence type="ECO:0000256" key="5">
    <source>
        <dbReference type="ARBA" id="ARBA00022927"/>
    </source>
</evidence>
<dbReference type="InterPro" id="IPR009316">
    <property type="entry name" value="COG2"/>
</dbReference>
<protein>
    <recommendedName>
        <fullName evidence="3">Conserved oligomeric Golgi complex subunit 2</fullName>
    </recommendedName>
    <alternativeName>
        <fullName evidence="8">Component of oligomeric Golgi complex 2</fullName>
    </alternativeName>
</protein>
<keyword evidence="12" id="KW-1185">Reference proteome</keyword>
<feature type="domain" description="COG complex component COG2 C-terminal" evidence="11">
    <location>
        <begin position="355"/>
        <end position="645"/>
    </location>
</feature>
<evidence type="ECO:0000256" key="4">
    <source>
        <dbReference type="ARBA" id="ARBA00022448"/>
    </source>
</evidence>
<reference evidence="13" key="1">
    <citation type="submission" date="2024-02" db="UniProtKB">
        <authorList>
            <consortium name="WormBaseParasite"/>
        </authorList>
    </citation>
    <scope>IDENTIFICATION</scope>
</reference>
<evidence type="ECO:0000256" key="1">
    <source>
        <dbReference type="ARBA" id="ARBA00004395"/>
    </source>
</evidence>
<proteinExistence type="inferred from homology"/>
<dbReference type="Proteomes" id="UP000887575">
    <property type="component" value="Unassembled WGS sequence"/>
</dbReference>
<feature type="domain" description="Conserved oligomeric Golgi complex subunit 2 N-terminal" evidence="10">
    <location>
        <begin position="27"/>
        <end position="101"/>
    </location>
</feature>
<dbReference type="GO" id="GO:0017119">
    <property type="term" value="C:Golgi transport complex"/>
    <property type="evidence" value="ECO:0007669"/>
    <property type="project" value="TreeGrafter"/>
</dbReference>
<evidence type="ECO:0000256" key="2">
    <source>
        <dbReference type="ARBA" id="ARBA00007603"/>
    </source>
</evidence>
<evidence type="ECO:0000256" key="3">
    <source>
        <dbReference type="ARBA" id="ARBA00020977"/>
    </source>
</evidence>
<evidence type="ECO:0000313" key="13">
    <source>
        <dbReference type="WBParaSite" id="MBELARI_LOCUS4266"/>
    </source>
</evidence>
<comment type="similarity">
    <text evidence="2">Belongs to the COG2 family.</text>
</comment>
<dbReference type="Pfam" id="PF06148">
    <property type="entry name" value="COG2_N"/>
    <property type="match status" value="1"/>
</dbReference>
<evidence type="ECO:0000256" key="7">
    <source>
        <dbReference type="ARBA" id="ARBA00023136"/>
    </source>
</evidence>